<comment type="caution">
    <text evidence="7">The sequence shown here is derived from an EMBL/GenBank/DDBJ whole genome shotgun (WGS) entry which is preliminary data.</text>
</comment>
<dbReference type="RefSeq" id="WP_087646262.1">
    <property type="nucleotide sequence ID" value="NZ_FCON02000048.1"/>
</dbReference>
<evidence type="ECO:0000256" key="4">
    <source>
        <dbReference type="PROSITE-ProRule" id="PRU01161"/>
    </source>
</evidence>
<dbReference type="GO" id="GO:0016787">
    <property type="term" value="F:hydrolase activity"/>
    <property type="evidence" value="ECO:0007669"/>
    <property type="project" value="UniProtKB-UniRule"/>
</dbReference>
<organism evidence="7 8">
    <name type="scientific">Caballeronia choica</name>
    <dbReference type="NCBI Taxonomy" id="326476"/>
    <lineage>
        <taxon>Bacteria</taxon>
        <taxon>Pseudomonadati</taxon>
        <taxon>Pseudomonadota</taxon>
        <taxon>Betaproteobacteria</taxon>
        <taxon>Burkholderiales</taxon>
        <taxon>Burkholderiaceae</taxon>
        <taxon>Caballeronia</taxon>
    </lineage>
</organism>
<dbReference type="OrthoDB" id="9770965at2"/>
<dbReference type="InterPro" id="IPR002641">
    <property type="entry name" value="PNPLA_dom"/>
</dbReference>
<dbReference type="Proteomes" id="UP000054770">
    <property type="component" value="Unassembled WGS sequence"/>
</dbReference>
<keyword evidence="3 4" id="KW-0443">Lipid metabolism</keyword>
<evidence type="ECO:0000256" key="2">
    <source>
        <dbReference type="ARBA" id="ARBA00022963"/>
    </source>
</evidence>
<dbReference type="Pfam" id="PF01734">
    <property type="entry name" value="Patatin"/>
    <property type="match status" value="1"/>
</dbReference>
<dbReference type="CDD" id="cd07209">
    <property type="entry name" value="Pat_hypo_Ecoli_Z1214_like"/>
    <property type="match status" value="1"/>
</dbReference>
<accession>A0A158JSY1</accession>
<name>A0A158JSY1_9BURK</name>
<dbReference type="SUPFAM" id="SSF52151">
    <property type="entry name" value="FabD/lysophospholipase-like"/>
    <property type="match status" value="1"/>
</dbReference>
<feature type="active site" description="Proton acceptor" evidence="4">
    <location>
        <position position="230"/>
    </location>
</feature>
<dbReference type="InterPro" id="IPR050301">
    <property type="entry name" value="NTE"/>
</dbReference>
<feature type="short sequence motif" description="GXSXG" evidence="4">
    <location>
        <begin position="73"/>
        <end position="77"/>
    </location>
</feature>
<feature type="domain" description="PNPLA" evidence="6">
    <location>
        <begin position="42"/>
        <end position="243"/>
    </location>
</feature>
<protein>
    <submittedName>
        <fullName evidence="7">Patatin</fullName>
    </submittedName>
</protein>
<dbReference type="PROSITE" id="PS51635">
    <property type="entry name" value="PNPLA"/>
    <property type="match status" value="1"/>
</dbReference>
<dbReference type="PANTHER" id="PTHR14226:SF57">
    <property type="entry name" value="BLR7027 PROTEIN"/>
    <property type="match status" value="1"/>
</dbReference>
<dbReference type="Gene3D" id="3.40.1090.10">
    <property type="entry name" value="Cytosolic phospholipase A2 catalytic domain"/>
    <property type="match status" value="2"/>
</dbReference>
<dbReference type="InterPro" id="IPR016035">
    <property type="entry name" value="Acyl_Trfase/lysoPLipase"/>
</dbReference>
<dbReference type="EMBL" id="FCON02000048">
    <property type="protein sequence ID" value="SAL71785.1"/>
    <property type="molecule type" value="Genomic_DNA"/>
</dbReference>
<dbReference type="GO" id="GO:0016042">
    <property type="term" value="P:lipid catabolic process"/>
    <property type="evidence" value="ECO:0007669"/>
    <property type="project" value="UniProtKB-UniRule"/>
</dbReference>
<keyword evidence="2 4" id="KW-0442">Lipid degradation</keyword>
<evidence type="ECO:0000256" key="5">
    <source>
        <dbReference type="SAM" id="MobiDB-lite"/>
    </source>
</evidence>
<evidence type="ECO:0000256" key="1">
    <source>
        <dbReference type="ARBA" id="ARBA00022801"/>
    </source>
</evidence>
<evidence type="ECO:0000256" key="3">
    <source>
        <dbReference type="ARBA" id="ARBA00023098"/>
    </source>
</evidence>
<feature type="short sequence motif" description="DGA/G" evidence="4">
    <location>
        <begin position="230"/>
        <end position="232"/>
    </location>
</feature>
<evidence type="ECO:0000259" key="6">
    <source>
        <dbReference type="PROSITE" id="PS51635"/>
    </source>
</evidence>
<keyword evidence="8" id="KW-1185">Reference proteome</keyword>
<gene>
    <name evidence="7" type="ORF">AWB68_04178</name>
</gene>
<dbReference type="Pfam" id="PF12536">
    <property type="entry name" value="DUF3734"/>
    <property type="match status" value="1"/>
</dbReference>
<proteinExistence type="predicted"/>
<feature type="active site" description="Nucleophile" evidence="4">
    <location>
        <position position="75"/>
    </location>
</feature>
<sequence>MVRKTRKDQPAPPDAEPPPPKDEPAPPKAADGALDIPGQVVVVFQGGGALGAYQAGVYQALHDAQVEPDWVIGTSIGAINGAIIAGNPRDERLARLTEFWDRVAYRHASTSWLPNLDGWLRNVGIVTQGIPAFFTPRIEPWFGLHARVGLEQAAFYSTEPLRETLTALVDFDYLNRREMRLTVGTVNVCSGRMRYFTNRDAPMDVGHVMASAAFPPGFPSVRIDGETYWDGGIYSNTPLEAVLDDRPRNSSVIFAVQLWPGSGPEPESIWQAMSRQRDIQYSSRAESHLERQRQIHRLRHVIRELGQHIPEDARDDPAVQELLGWGCGTTMQVLELDAPRFEGDDLNKDIDFSASGIQRRWAAGREDTMRALQRAPWLEEPDPMEGISIHRMGPATR</sequence>
<dbReference type="AlphaFoldDB" id="A0A158JSY1"/>
<keyword evidence="1 4" id="KW-0378">Hydrolase</keyword>
<feature type="region of interest" description="Disordered" evidence="5">
    <location>
        <begin position="1"/>
        <end position="32"/>
    </location>
</feature>
<evidence type="ECO:0000313" key="8">
    <source>
        <dbReference type="Proteomes" id="UP000054770"/>
    </source>
</evidence>
<reference evidence="7" key="1">
    <citation type="submission" date="2016-01" db="EMBL/GenBank/DDBJ databases">
        <authorList>
            <person name="Peeters C."/>
        </authorList>
    </citation>
    <scope>NUCLEOTIDE SEQUENCE [LARGE SCALE GENOMIC DNA]</scope>
    <source>
        <strain evidence="7">LMG 22940</strain>
    </source>
</reference>
<dbReference type="InterPro" id="IPR021095">
    <property type="entry name" value="DUF3734"/>
</dbReference>
<feature type="short sequence motif" description="GXGXXG" evidence="4">
    <location>
        <begin position="46"/>
        <end position="51"/>
    </location>
</feature>
<evidence type="ECO:0000313" key="7">
    <source>
        <dbReference type="EMBL" id="SAL71785.1"/>
    </source>
</evidence>
<dbReference type="PANTHER" id="PTHR14226">
    <property type="entry name" value="NEUROPATHY TARGET ESTERASE/SWISS CHEESE D.MELANOGASTER"/>
    <property type="match status" value="1"/>
</dbReference>